<evidence type="ECO:0000313" key="2">
    <source>
        <dbReference type="EMBL" id="GGH55132.1"/>
    </source>
</evidence>
<evidence type="ECO:0000313" key="3">
    <source>
        <dbReference type="Proteomes" id="UP000600214"/>
    </source>
</evidence>
<sequence length="1080" mass="121293">MSDPIATYSFLPWLRQGLANHIQSGNENIAGKLRANIPVRLSIAATQTDGNAATVDPIDKNIEIYGPGDIVGIDSRAIVKTEPRNWITNFEPNYLPYIDFYDEDFPWRYTPAAPDLAKNRLIPWLTLVVLKEDEFEDGAGAKGKPLPFFKMKDGKKPTDIFPPVTQLWAWAHVHANEDLSDGAAPNTADPVNVNAGITSLIENNPDNACSRIISPRKLETNTSYHAFLIPTFESGRLTGLDFTPPDTLTATKCAWENPANIEFPYYHRWYFRTGDVGDFEYLVNLLKPKPADKSVGVRDIDIIHPGSNLLKPEVISDLQGKLNGILKLGGALRVPFDSLKEEDQQEVKKYDDWDENPYPHAFTTALAQRINLADDYVDPTKTVSQANENAQVPLHEGQADPDPVITLPLYGRWHAMQQRLLTDQAGGDLPHNKNWVHELNLDPRFRVAAGLGTKVVQKGQEEYMQAAWEQVGQVIEANNRIRMAQLAQQVSVRLYQKHITPLIADKAFTFTAPVQRRLLFQNLTVHKQVKYSLVPSALLSGTFRRIVRPRGTVMKKFALDNTPNIGNMATLVNAGKLVVVPPKGDPSGAINLSDVTKLNPGRVPGLNAATLNFIKQSGILTKAAQNTKAVARFTKSARFVISEPRRTRLTLLGNERDSKEATVFKAALKDAFEFVQISDQAPEKTILKFAEMVTQVKKLLDPAVTIPKRTFDTVKIPSRIRDRMVETFAPVMVYPEIDLPMYKPLADMSAELFLPNINLIEQNSITLLENNQKFIEAYMVGIDHEMSRELLWREYPTDQRGTYFRQFWDVTSFLPPQPVPENIKEQLYDIPPIHKWSKIDTSKLNPTDPGSPQKNELGTHNQRALTSGKTQLVLVIRGELLKKYPTAVIYAHKADWGKKNNVPDVNEERVLTELTEAQKLNPPETLIKTPLFEAKVEPDIYFFGFDLDDEEARGTLNPTSTGNNSGWFFVIKERPGEPRFGLDIEKTKTENGDVRLINWNNFSWEHTGTEAARCIELNSAASFTTANFNVPDPNVDQENVKHPDDIQAGWTPDSDAAELAYILYQVPVLVGVHASRMLPK</sequence>
<protein>
    <submittedName>
        <fullName evidence="2">Uncharacterized protein</fullName>
    </submittedName>
</protein>
<proteinExistence type="predicted"/>
<keyword evidence="3" id="KW-1185">Reference proteome</keyword>
<dbReference type="RefSeq" id="WP_188939238.1">
    <property type="nucleotide sequence ID" value="NZ_BMIA01000008.1"/>
</dbReference>
<comment type="caution">
    <text evidence="2">The sequence shown here is derived from an EMBL/GenBank/DDBJ whole genome shotgun (WGS) entry which is preliminary data.</text>
</comment>
<dbReference type="EMBL" id="BMIA01000008">
    <property type="protein sequence ID" value="GGH55132.1"/>
    <property type="molecule type" value="Genomic_DNA"/>
</dbReference>
<dbReference type="Proteomes" id="UP000600214">
    <property type="component" value="Unassembled WGS sequence"/>
</dbReference>
<evidence type="ECO:0000256" key="1">
    <source>
        <dbReference type="SAM" id="MobiDB-lite"/>
    </source>
</evidence>
<reference evidence="3" key="1">
    <citation type="journal article" date="2019" name="Int. J. Syst. Evol. Microbiol.">
        <title>The Global Catalogue of Microorganisms (GCM) 10K type strain sequencing project: providing services to taxonomists for standard genome sequencing and annotation.</title>
        <authorList>
            <consortium name="The Broad Institute Genomics Platform"/>
            <consortium name="The Broad Institute Genome Sequencing Center for Infectious Disease"/>
            <person name="Wu L."/>
            <person name="Ma J."/>
        </authorList>
    </citation>
    <scope>NUCLEOTIDE SEQUENCE [LARGE SCALE GENOMIC DNA]</scope>
    <source>
        <strain evidence="3">CGMCC 1.15288</strain>
    </source>
</reference>
<feature type="region of interest" description="Disordered" evidence="1">
    <location>
        <begin position="839"/>
        <end position="863"/>
    </location>
</feature>
<feature type="compositionally biased region" description="Polar residues" evidence="1">
    <location>
        <begin position="842"/>
        <end position="863"/>
    </location>
</feature>
<gene>
    <name evidence="2" type="ORF">GCM10007423_62330</name>
</gene>
<name>A0ABQ1ZCW2_9BACT</name>
<organism evidence="2 3">
    <name type="scientific">Dyadobacter endophyticus</name>
    <dbReference type="NCBI Taxonomy" id="1749036"/>
    <lineage>
        <taxon>Bacteria</taxon>
        <taxon>Pseudomonadati</taxon>
        <taxon>Bacteroidota</taxon>
        <taxon>Cytophagia</taxon>
        <taxon>Cytophagales</taxon>
        <taxon>Spirosomataceae</taxon>
        <taxon>Dyadobacter</taxon>
    </lineage>
</organism>
<accession>A0ABQ1ZCW2</accession>